<protein>
    <submittedName>
        <fullName evidence="10">Uncharacterized protein</fullName>
    </submittedName>
</protein>
<comment type="caution">
    <text evidence="10">The sequence shown here is derived from an EMBL/GenBank/DDBJ whole genome shotgun (WGS) entry which is preliminary data.</text>
</comment>
<feature type="transmembrane region" description="Helical" evidence="8">
    <location>
        <begin position="212"/>
        <end position="232"/>
    </location>
</feature>
<feature type="transmembrane region" description="Helical" evidence="8">
    <location>
        <begin position="428"/>
        <end position="450"/>
    </location>
</feature>
<evidence type="ECO:0000256" key="2">
    <source>
        <dbReference type="ARBA" id="ARBA00022448"/>
    </source>
</evidence>
<organism evidence="10 11">
    <name type="scientific">Rotaria sordida</name>
    <dbReference type="NCBI Taxonomy" id="392033"/>
    <lineage>
        <taxon>Eukaryota</taxon>
        <taxon>Metazoa</taxon>
        <taxon>Spiralia</taxon>
        <taxon>Gnathifera</taxon>
        <taxon>Rotifera</taxon>
        <taxon>Eurotatoria</taxon>
        <taxon>Bdelloidea</taxon>
        <taxon>Philodinida</taxon>
        <taxon>Philodinidae</taxon>
        <taxon>Rotaria</taxon>
    </lineage>
</organism>
<dbReference type="GO" id="GO:0016020">
    <property type="term" value="C:membrane"/>
    <property type="evidence" value="ECO:0007669"/>
    <property type="project" value="UniProtKB-SubCell"/>
</dbReference>
<keyword evidence="2" id="KW-0813">Transport</keyword>
<keyword evidence="7 8" id="KW-0472">Membrane</keyword>
<keyword evidence="3 8" id="KW-0812">Transmembrane</keyword>
<proteinExistence type="predicted"/>
<dbReference type="EMBL" id="CAJNOL010002725">
    <property type="protein sequence ID" value="CAF1525117.1"/>
    <property type="molecule type" value="Genomic_DNA"/>
</dbReference>
<name>A0A815UVT2_9BILA</name>
<sequence>MSNSSPSKYQDIENEHQNSIDDQNIHGQDNQEFLTDDTDNDIKQFNKYSNHNNNLQVSFHKDSSTVDINPCNSSLPLYDNNQNEQSSYEEVAANVSNKDDPTMSVLTFRSWLLGLTFTCILSFVNQFFFYRTSPLIIGVLVAQLLSHLLGKLMAKILPHRKFRIFRWNFSFNPGPFTVKEHCIITTMAATAAGTAYAIDVVTIQRLFYKRTIHPGIGIIFVITSQILGYGMAGIMRRFLVWPAAMIWPANLVNCALFRTLHNDKDNEDDNERSHWRMSRLKFFFLAFLFQFLWYWFPGYIFPVLSAFSWICMIKPDNILLSQLTGIYGLGIGSIELDWNAWVAFLGSPIVVPFWAQVNILIGFVVLAWIIAPAAYYSNLWNSKTLPIVSVRVFNENGHFYNISAVLNSNLRLNETAYKQYGELRMTPIFAFSYGISFAAITAVIVHTILYQGKHLFK</sequence>
<dbReference type="InterPro" id="IPR004813">
    <property type="entry name" value="OPT"/>
</dbReference>
<evidence type="ECO:0000256" key="7">
    <source>
        <dbReference type="ARBA" id="ARBA00023136"/>
    </source>
</evidence>
<dbReference type="NCBIfam" id="TIGR00728">
    <property type="entry name" value="OPT_sfam"/>
    <property type="match status" value="1"/>
</dbReference>
<comment type="subcellular location">
    <subcellularLocation>
        <location evidence="1">Membrane</location>
        <topology evidence="1">Multi-pass membrane protein</topology>
    </subcellularLocation>
</comment>
<keyword evidence="6 8" id="KW-1133">Transmembrane helix</keyword>
<dbReference type="Proteomes" id="UP000663870">
    <property type="component" value="Unassembled WGS sequence"/>
</dbReference>
<evidence type="ECO:0000256" key="1">
    <source>
        <dbReference type="ARBA" id="ARBA00004141"/>
    </source>
</evidence>
<dbReference type="GO" id="GO:0035673">
    <property type="term" value="F:oligopeptide transmembrane transporter activity"/>
    <property type="evidence" value="ECO:0007669"/>
    <property type="project" value="InterPro"/>
</dbReference>
<dbReference type="EMBL" id="CAJNOH010001705">
    <property type="protein sequence ID" value="CAF1243348.1"/>
    <property type="molecule type" value="Genomic_DNA"/>
</dbReference>
<feature type="transmembrane region" description="Helical" evidence="8">
    <location>
        <begin position="282"/>
        <end position="304"/>
    </location>
</feature>
<evidence type="ECO:0000313" key="9">
    <source>
        <dbReference type="EMBL" id="CAF1243348.1"/>
    </source>
</evidence>
<dbReference type="PANTHER" id="PTHR22601">
    <property type="entry name" value="ISP4 LIKE PROTEIN"/>
    <property type="match status" value="1"/>
</dbReference>
<gene>
    <name evidence="10" type="ORF">JXQ802_LOCUS41838</name>
    <name evidence="9" type="ORF">PYM288_LOCUS26995</name>
</gene>
<evidence type="ECO:0000256" key="8">
    <source>
        <dbReference type="SAM" id="Phobius"/>
    </source>
</evidence>
<dbReference type="AlphaFoldDB" id="A0A815UVT2"/>
<evidence type="ECO:0000256" key="3">
    <source>
        <dbReference type="ARBA" id="ARBA00022692"/>
    </source>
</evidence>
<feature type="transmembrane region" description="Helical" evidence="8">
    <location>
        <begin position="238"/>
        <end position="261"/>
    </location>
</feature>
<evidence type="ECO:0000313" key="10">
    <source>
        <dbReference type="EMBL" id="CAF1525117.1"/>
    </source>
</evidence>
<feature type="transmembrane region" description="Helical" evidence="8">
    <location>
        <begin position="135"/>
        <end position="154"/>
    </location>
</feature>
<dbReference type="GO" id="GO:0015031">
    <property type="term" value="P:protein transport"/>
    <property type="evidence" value="ECO:0007669"/>
    <property type="project" value="UniProtKB-KW"/>
</dbReference>
<accession>A0A815UVT2</accession>
<keyword evidence="11" id="KW-1185">Reference proteome</keyword>
<feature type="transmembrane region" description="Helical" evidence="8">
    <location>
        <begin position="357"/>
        <end position="376"/>
    </location>
</feature>
<keyword evidence="4" id="KW-0571">Peptide transport</keyword>
<evidence type="ECO:0000256" key="4">
    <source>
        <dbReference type="ARBA" id="ARBA00022856"/>
    </source>
</evidence>
<dbReference type="InterPro" id="IPR004648">
    <property type="entry name" value="Oligpept_transpt"/>
</dbReference>
<reference evidence="10" key="1">
    <citation type="submission" date="2021-02" db="EMBL/GenBank/DDBJ databases">
        <authorList>
            <person name="Nowell W R."/>
        </authorList>
    </citation>
    <scope>NUCLEOTIDE SEQUENCE</scope>
</reference>
<feature type="transmembrane region" description="Helical" evidence="8">
    <location>
        <begin position="111"/>
        <end position="129"/>
    </location>
</feature>
<keyword evidence="5" id="KW-0653">Protein transport</keyword>
<dbReference type="Pfam" id="PF03169">
    <property type="entry name" value="OPT"/>
    <property type="match status" value="1"/>
</dbReference>
<evidence type="ECO:0000313" key="11">
    <source>
        <dbReference type="Proteomes" id="UP000663870"/>
    </source>
</evidence>
<evidence type="ECO:0000256" key="5">
    <source>
        <dbReference type="ARBA" id="ARBA00022927"/>
    </source>
</evidence>
<dbReference type="Proteomes" id="UP000663854">
    <property type="component" value="Unassembled WGS sequence"/>
</dbReference>
<evidence type="ECO:0000256" key="6">
    <source>
        <dbReference type="ARBA" id="ARBA00022989"/>
    </source>
</evidence>